<dbReference type="AlphaFoldDB" id="A0A1I0EV04"/>
<reference evidence="2 3" key="1">
    <citation type="submission" date="2016-10" db="EMBL/GenBank/DDBJ databases">
        <authorList>
            <person name="de Groot N.N."/>
        </authorList>
    </citation>
    <scope>NUCLEOTIDE SEQUENCE [LARGE SCALE GENOMIC DNA]</scope>
    <source>
        <strain evidence="2 3">KH1P1</strain>
    </source>
</reference>
<keyword evidence="3" id="KW-1185">Reference proteome</keyword>
<accession>A0A1I0EV04</accession>
<sequence length="115" mass="13002">MRINSVSQSNAIQLSKSNVSGGSNRESVIQRKIQALQKQLSTLESKSEEELSESEIAKKQDIRQQIVQLQQELQSIRAEETEQEEASMVSQKEVDGQMRTQVKEDGLGDYIDEYA</sequence>
<dbReference type="Proteomes" id="UP000199820">
    <property type="component" value="Unassembled WGS sequence"/>
</dbReference>
<gene>
    <name evidence="2" type="ORF">SAMN04487771_102118</name>
</gene>
<organism evidence="2 3">
    <name type="scientific">[Clostridium] aminophilum</name>
    <dbReference type="NCBI Taxonomy" id="1526"/>
    <lineage>
        <taxon>Bacteria</taxon>
        <taxon>Bacillati</taxon>
        <taxon>Bacillota</taxon>
        <taxon>Clostridia</taxon>
        <taxon>Lachnospirales</taxon>
        <taxon>Lachnospiraceae</taxon>
    </lineage>
</organism>
<name>A0A1I0EV04_9FIRM</name>
<feature type="region of interest" description="Disordered" evidence="1">
    <location>
        <begin position="78"/>
        <end position="115"/>
    </location>
</feature>
<feature type="compositionally biased region" description="Basic and acidic residues" evidence="1">
    <location>
        <begin position="92"/>
        <end position="106"/>
    </location>
</feature>
<evidence type="ECO:0008006" key="4">
    <source>
        <dbReference type="Google" id="ProtNLM"/>
    </source>
</evidence>
<dbReference type="EMBL" id="FOIL01000021">
    <property type="protein sequence ID" value="SET49286.1"/>
    <property type="molecule type" value="Genomic_DNA"/>
</dbReference>
<feature type="region of interest" description="Disordered" evidence="1">
    <location>
        <begin position="1"/>
        <end position="25"/>
    </location>
</feature>
<protein>
    <recommendedName>
        <fullName evidence="4">FlxA-like protein</fullName>
    </recommendedName>
</protein>
<evidence type="ECO:0000256" key="1">
    <source>
        <dbReference type="SAM" id="MobiDB-lite"/>
    </source>
</evidence>
<evidence type="ECO:0000313" key="3">
    <source>
        <dbReference type="Proteomes" id="UP000199820"/>
    </source>
</evidence>
<proteinExistence type="predicted"/>
<dbReference type="RefSeq" id="WP_074649495.1">
    <property type="nucleotide sequence ID" value="NZ_FOIL01000021.1"/>
</dbReference>
<evidence type="ECO:0000313" key="2">
    <source>
        <dbReference type="EMBL" id="SET49286.1"/>
    </source>
</evidence>
<dbReference type="OrthoDB" id="9926630at2"/>